<name>A0ABQ9H525_9NEOP</name>
<dbReference type="EMBL" id="JARBHB010000007">
    <property type="protein sequence ID" value="KAJ8879321.1"/>
    <property type="molecule type" value="Genomic_DNA"/>
</dbReference>
<evidence type="ECO:0000313" key="3">
    <source>
        <dbReference type="Proteomes" id="UP001159363"/>
    </source>
</evidence>
<dbReference type="Pfam" id="PF16087">
    <property type="entry name" value="DUF4817"/>
    <property type="match status" value="1"/>
</dbReference>
<reference evidence="2 3" key="1">
    <citation type="submission" date="2023-02" db="EMBL/GenBank/DDBJ databases">
        <title>LHISI_Scaffold_Assembly.</title>
        <authorList>
            <person name="Stuart O.P."/>
            <person name="Cleave R."/>
            <person name="Magrath M.J.L."/>
            <person name="Mikheyev A.S."/>
        </authorList>
    </citation>
    <scope>NUCLEOTIDE SEQUENCE [LARGE SCALE GENOMIC DNA]</scope>
    <source>
        <strain evidence="2">Daus_M_001</strain>
        <tissue evidence="2">Leg muscle</tissue>
    </source>
</reference>
<proteinExistence type="predicted"/>
<dbReference type="Proteomes" id="UP001159363">
    <property type="component" value="Chromosome 6"/>
</dbReference>
<feature type="domain" description="DUF4817" evidence="1">
    <location>
        <begin position="528"/>
        <end position="566"/>
    </location>
</feature>
<accession>A0ABQ9H525</accession>
<gene>
    <name evidence="2" type="ORF">PR048_019929</name>
</gene>
<keyword evidence="3" id="KW-1185">Reference proteome</keyword>
<organism evidence="2 3">
    <name type="scientific">Dryococelus australis</name>
    <dbReference type="NCBI Taxonomy" id="614101"/>
    <lineage>
        <taxon>Eukaryota</taxon>
        <taxon>Metazoa</taxon>
        <taxon>Ecdysozoa</taxon>
        <taxon>Arthropoda</taxon>
        <taxon>Hexapoda</taxon>
        <taxon>Insecta</taxon>
        <taxon>Pterygota</taxon>
        <taxon>Neoptera</taxon>
        <taxon>Polyneoptera</taxon>
        <taxon>Phasmatodea</taxon>
        <taxon>Verophasmatodea</taxon>
        <taxon>Anareolatae</taxon>
        <taxon>Phasmatidae</taxon>
        <taxon>Eurycanthinae</taxon>
        <taxon>Dryococelus</taxon>
    </lineage>
</organism>
<protein>
    <recommendedName>
        <fullName evidence="1">DUF4817 domain-containing protein</fullName>
    </recommendedName>
</protein>
<evidence type="ECO:0000259" key="1">
    <source>
        <dbReference type="Pfam" id="PF16087"/>
    </source>
</evidence>
<evidence type="ECO:0000313" key="2">
    <source>
        <dbReference type="EMBL" id="KAJ8879321.1"/>
    </source>
</evidence>
<sequence length="661" mass="73257">MVARGMVTNLRGCPANTRREHARQGSCCYSCKRWAYGIITASPSIGISPPKLAGLSTAVLVCNPDAGDTKLRRSNVWDIPGVFAQKVVGQYLCGCSLHPDWLGPLTNFSLSSVWLAEVVDQSWLVCGLCSRITGFQAVNENICPYFGHVLFPDDCSCNDCRNPGLVDHLSQPDGRQTEIGQRAQPIRVKTTPAQVLANHLRQSGGREHVLAETPSQSGNSPPSIRIYKGLLLRLSSIVQMSFADDSSCNECQNEALHPVARARGHSARVRGWSYVARHTLASSAYLQLCSAIGDAVTMLAAMGRRRRHRRMRRVHVTWHLDVYVLDEAEALPSGDHSVIDHSQGATVPELNYSFHKSSVGENNTPRTLLNNSETLRDLWDSYFVKALGVTGIQQFGDGDLGSPFPRLPESIPPGPGDRSIPITAINYRDCGRGHGSQGLLSPLFTVQRQIYRQSVCSTQNQAPKVAGVSSHLTSIPFGSSSVYLRLFHYLYIPDESAAFRCRHVIYLYEGVKMNHDERNVDYSGIHFMYGKSNGNALEAARLYAEAFPHRRCPDRRTLIRTHQRLREIKSFVNQQRPGKPSCISPDSEDRVLGRFTVCSATDCADQPYPVIPNLSRSNSIGSRIFFRAPAHISQCRSKAFCFSPTKTVLKNDQSQSWLSFP</sequence>
<dbReference type="InterPro" id="IPR032135">
    <property type="entry name" value="DUF4817"/>
</dbReference>
<comment type="caution">
    <text evidence="2">The sequence shown here is derived from an EMBL/GenBank/DDBJ whole genome shotgun (WGS) entry which is preliminary data.</text>
</comment>